<comment type="caution">
    <text evidence="1">The sequence shown here is derived from an EMBL/GenBank/DDBJ whole genome shotgun (WGS) entry which is preliminary data.</text>
</comment>
<dbReference type="EMBL" id="RWIC01001242">
    <property type="protein sequence ID" value="TKC36811.1"/>
    <property type="molecule type" value="Genomic_DNA"/>
</dbReference>
<evidence type="ECO:0000313" key="2">
    <source>
        <dbReference type="Proteomes" id="UP000308365"/>
    </source>
</evidence>
<evidence type="ECO:0000313" key="1">
    <source>
        <dbReference type="EMBL" id="TKC36811.1"/>
    </source>
</evidence>
<dbReference type="AlphaFoldDB" id="A0A4U1EKB3"/>
<organism evidence="1 2">
    <name type="scientific">Monodon monoceros</name>
    <name type="common">Narwhal</name>
    <name type="synonym">Ceratodon monodon</name>
    <dbReference type="NCBI Taxonomy" id="40151"/>
    <lineage>
        <taxon>Eukaryota</taxon>
        <taxon>Metazoa</taxon>
        <taxon>Chordata</taxon>
        <taxon>Craniata</taxon>
        <taxon>Vertebrata</taxon>
        <taxon>Euteleostomi</taxon>
        <taxon>Mammalia</taxon>
        <taxon>Eutheria</taxon>
        <taxon>Laurasiatheria</taxon>
        <taxon>Artiodactyla</taxon>
        <taxon>Whippomorpha</taxon>
        <taxon>Cetacea</taxon>
        <taxon>Odontoceti</taxon>
        <taxon>Monodontidae</taxon>
        <taxon>Monodon</taxon>
    </lineage>
</organism>
<name>A0A4U1EKB3_MONMO</name>
<protein>
    <submittedName>
        <fullName evidence="1">Uncharacterized protein</fullName>
    </submittedName>
</protein>
<proteinExistence type="predicted"/>
<sequence length="75" mass="8492">MLVKVGFQATLHQSSLVWTSSVKAQRGAGERRGMECGKHWWSACRLHVPNDSLVTTENAKNSMRQYMINIWVGCL</sequence>
<gene>
    <name evidence="1" type="ORF">EI555_015778</name>
</gene>
<reference evidence="2" key="1">
    <citation type="journal article" date="2019" name="IScience">
        <title>Narwhal Genome Reveals Long-Term Low Genetic Diversity despite Current Large Abundance Size.</title>
        <authorList>
            <person name="Westbury M.V."/>
            <person name="Petersen B."/>
            <person name="Garde E."/>
            <person name="Heide-Jorgensen M.P."/>
            <person name="Lorenzen E.D."/>
        </authorList>
    </citation>
    <scope>NUCLEOTIDE SEQUENCE [LARGE SCALE GENOMIC DNA]</scope>
</reference>
<dbReference type="Proteomes" id="UP000308365">
    <property type="component" value="Unassembled WGS sequence"/>
</dbReference>
<accession>A0A4U1EKB3</accession>